<gene>
    <name evidence="1" type="ORF">GCM10007415_25750</name>
</gene>
<keyword evidence="2" id="KW-1185">Reference proteome</keyword>
<reference evidence="1" key="2">
    <citation type="submission" date="2020-09" db="EMBL/GenBank/DDBJ databases">
        <authorList>
            <person name="Sun Q."/>
            <person name="Zhou Y."/>
        </authorList>
    </citation>
    <scope>NUCLEOTIDE SEQUENCE</scope>
    <source>
        <strain evidence="1">CGMCC 1.12195</strain>
    </source>
</reference>
<sequence>MEDSRILSRKVTVTINPVDKTFDVRQEDLFSIVMLPEDSLAVVDELHGILAFDNKVKNNGAIGLVVDHILFSKNDQQLDARITGHYTDPKTLGETGINLDTLSMSEFSLINFTDWNFRSPDAVLQGNYWVWPADKPVTFVLEPFENMPATFLKHRRSALTYYDHWLKK</sequence>
<reference evidence="1" key="1">
    <citation type="journal article" date="2014" name="Int. J. Syst. Evol. Microbiol.">
        <title>Complete genome sequence of Corynebacterium casei LMG S-19264T (=DSM 44701T), isolated from a smear-ripened cheese.</title>
        <authorList>
            <consortium name="US DOE Joint Genome Institute (JGI-PGF)"/>
            <person name="Walter F."/>
            <person name="Albersmeier A."/>
            <person name="Kalinowski J."/>
            <person name="Ruckert C."/>
        </authorList>
    </citation>
    <scope>NUCLEOTIDE SEQUENCE</scope>
    <source>
        <strain evidence="1">CGMCC 1.12195</strain>
    </source>
</reference>
<organism evidence="1 2">
    <name type="scientific">Parapedobacter pyrenivorans</name>
    <dbReference type="NCBI Taxonomy" id="1305674"/>
    <lineage>
        <taxon>Bacteria</taxon>
        <taxon>Pseudomonadati</taxon>
        <taxon>Bacteroidota</taxon>
        <taxon>Sphingobacteriia</taxon>
        <taxon>Sphingobacteriales</taxon>
        <taxon>Sphingobacteriaceae</taxon>
        <taxon>Parapedobacter</taxon>
    </lineage>
</organism>
<evidence type="ECO:0000313" key="1">
    <source>
        <dbReference type="EMBL" id="GGG90185.1"/>
    </source>
</evidence>
<dbReference type="Proteomes" id="UP000660862">
    <property type="component" value="Unassembled WGS sequence"/>
</dbReference>
<dbReference type="AlphaFoldDB" id="A0A917HVU7"/>
<evidence type="ECO:0000313" key="2">
    <source>
        <dbReference type="Proteomes" id="UP000660862"/>
    </source>
</evidence>
<protein>
    <submittedName>
        <fullName evidence="1">Uncharacterized protein</fullName>
    </submittedName>
</protein>
<comment type="caution">
    <text evidence="1">The sequence shown here is derived from an EMBL/GenBank/DDBJ whole genome shotgun (WGS) entry which is preliminary data.</text>
</comment>
<name>A0A917HVU7_9SPHI</name>
<dbReference type="EMBL" id="BMER01000002">
    <property type="protein sequence ID" value="GGG90185.1"/>
    <property type="molecule type" value="Genomic_DNA"/>
</dbReference>
<accession>A0A917HVU7</accession>
<proteinExistence type="predicted"/>